<organism evidence="3 4">
    <name type="scientific">Ceratocystis fimbriata CBS 114723</name>
    <dbReference type="NCBI Taxonomy" id="1035309"/>
    <lineage>
        <taxon>Eukaryota</taxon>
        <taxon>Fungi</taxon>
        <taxon>Dikarya</taxon>
        <taxon>Ascomycota</taxon>
        <taxon>Pezizomycotina</taxon>
        <taxon>Sordariomycetes</taxon>
        <taxon>Hypocreomycetidae</taxon>
        <taxon>Microascales</taxon>
        <taxon>Ceratocystidaceae</taxon>
        <taxon>Ceratocystis</taxon>
    </lineage>
</organism>
<evidence type="ECO:0000259" key="2">
    <source>
        <dbReference type="Pfam" id="PF00266"/>
    </source>
</evidence>
<reference evidence="3 4" key="2">
    <citation type="journal article" date="2013" name="IMA Fungus">
        <title>IMA Genome-F 1: Ceratocystis fimbriata: Draft nuclear genome sequence for the plant pathogen, Ceratocystis fimbriata.</title>
        <authorList>
            <person name="Wilken P.M."/>
            <person name="Steenkamp E.T."/>
            <person name="Wingfield M.J."/>
            <person name="de Beer Z.W."/>
            <person name="Wingfield B.D."/>
        </authorList>
    </citation>
    <scope>NUCLEOTIDE SEQUENCE [LARGE SCALE GENOMIC DNA]</scope>
    <source>
        <strain evidence="3 4">CBS 114723</strain>
    </source>
</reference>
<dbReference type="EMBL" id="APWK03000186">
    <property type="protein sequence ID" value="PHH49586.1"/>
    <property type="molecule type" value="Genomic_DNA"/>
</dbReference>
<dbReference type="InterPro" id="IPR015424">
    <property type="entry name" value="PyrdxlP-dep_Trfase"/>
</dbReference>
<evidence type="ECO:0000256" key="1">
    <source>
        <dbReference type="ARBA" id="ARBA00022898"/>
    </source>
</evidence>
<keyword evidence="3" id="KW-0456">Lyase</keyword>
<dbReference type="InterPro" id="IPR015421">
    <property type="entry name" value="PyrdxlP-dep_Trfase_major"/>
</dbReference>
<dbReference type="AlphaFoldDB" id="A0A2C5WUL7"/>
<gene>
    <name evidence="3" type="primary">egt-2</name>
    <name evidence="3" type="ORF">CFIMG_005522RA</name>
</gene>
<proteinExistence type="predicted"/>
<keyword evidence="4" id="KW-1185">Reference proteome</keyword>
<accession>A0A2C5WUL7</accession>
<comment type="caution">
    <text evidence="3">The sequence shown here is derived from an EMBL/GenBank/DDBJ whole genome shotgun (WGS) entry which is preliminary data.</text>
</comment>
<dbReference type="OrthoDB" id="5978656at2759"/>
<keyword evidence="1" id="KW-0663">Pyridoxal phosphate</keyword>
<name>A0A2C5WUL7_9PEZI</name>
<dbReference type="SUPFAM" id="SSF53383">
    <property type="entry name" value="PLP-dependent transferases"/>
    <property type="match status" value="1"/>
</dbReference>
<protein>
    <submittedName>
        <fullName evidence="3">Hercynylcysteine sulfoxide lyase</fullName>
    </submittedName>
</protein>
<sequence length="449" mass="49873">MTTESKTQEPIATFGKSLLAEFPQDSSYRNLNHGSFGTFPLVIRDKLREFQDMAEARPDPFIRYDIKNHLTASREAVAKLLNAPLDTVVFCSNATTAINIVLRNLEWDSDCKDEILYFETIYGACGKTIDFVVDFSYGRASSRGIPIRYPCETEEIVACFHEAVKASRAAGKRPKMCVFDVVTSLPGVRFPFEELAAACKETGLMSLVDGAQGIGMVDIDLGALDADFFLSNCHKWLHVPRGCCVLQVAFRNQHLMRSTVPTSHGYESRTGARYNPLPTSEQSPFITNFSYVGTIDTSPFLCVKHSIEWRQQVLGGEERIRTYQRSLAENGGQRVADILGTEILQNKAGSLTDCAMINVALPLWVGKAEDAPAGAAVLTAQEATVAITWMTNKIMSDYKTWLPLYMHADRVWVRISAQVYLDMEDFEFAGTALKELCEQVAKGGHKAKT</sequence>
<dbReference type="Proteomes" id="UP000222788">
    <property type="component" value="Unassembled WGS sequence"/>
</dbReference>
<feature type="domain" description="Aminotransferase class V" evidence="2">
    <location>
        <begin position="67"/>
        <end position="357"/>
    </location>
</feature>
<reference evidence="3 4" key="1">
    <citation type="journal article" date="2013" name="Fungal Biol.">
        <title>Analysis of microsatellite markers in the genome of the plant pathogen Ceratocystis fimbriata.</title>
        <authorList>
            <person name="Simpson M.C."/>
            <person name="Wilken P.M."/>
            <person name="Coetzee M.P."/>
            <person name="Wingfield M.J."/>
            <person name="Wingfield B.D."/>
        </authorList>
    </citation>
    <scope>NUCLEOTIDE SEQUENCE [LARGE SCALE GENOMIC DNA]</scope>
    <source>
        <strain evidence="3 4">CBS 114723</strain>
    </source>
</reference>
<evidence type="ECO:0000313" key="3">
    <source>
        <dbReference type="EMBL" id="PHH49586.1"/>
    </source>
</evidence>
<dbReference type="PANTHER" id="PTHR43092:SF2">
    <property type="entry name" value="HERCYNYLCYSTEINE SULFOXIDE LYASE"/>
    <property type="match status" value="1"/>
</dbReference>
<dbReference type="InterPro" id="IPR000192">
    <property type="entry name" value="Aminotrans_V_dom"/>
</dbReference>
<dbReference type="Pfam" id="PF00266">
    <property type="entry name" value="Aminotran_5"/>
    <property type="match status" value="1"/>
</dbReference>
<evidence type="ECO:0000313" key="4">
    <source>
        <dbReference type="Proteomes" id="UP000222788"/>
    </source>
</evidence>
<dbReference type="STRING" id="1035309.A0A2C5WUL7"/>
<dbReference type="GO" id="GO:0016829">
    <property type="term" value="F:lyase activity"/>
    <property type="evidence" value="ECO:0007669"/>
    <property type="project" value="UniProtKB-KW"/>
</dbReference>
<dbReference type="PANTHER" id="PTHR43092">
    <property type="entry name" value="L-CYSTEINE DESULFHYDRASE"/>
    <property type="match status" value="1"/>
</dbReference>
<dbReference type="Gene3D" id="3.40.640.10">
    <property type="entry name" value="Type I PLP-dependent aspartate aminotransferase-like (Major domain)"/>
    <property type="match status" value="1"/>
</dbReference>